<sequence length="364" mass="40596">MANFMPNDFQLFNPVQSHTSGVAHRSRQQGLNSLGMRNQDFIPPRPGTVNPGLDLGLDQFHNYPLPKLPLGYSQPMYRSLQMYRSPLQNPASGLIRPNNTFINAALGLPKAPLHSNTPSLYSSMNVETGQVCDNALRNISNRVKRSHSESVGMLTLEEQIAADMEMRKRKQLCRSSFSEPTRTNLDTQTKTPLSPYRGVSYHRRDKKWTARTWIKGKMVHLGMFIEEDMAALFVDLRNLKEYGGGSKKKPNFTRDERIRLAKRFSKRMGCPEPVVEYANAFSDAPGFPPLVPDIIKLEQEGLVPLKQELSVTTTLTPDKENLVSPTIGIVPGNIISTSPTEEGPNDAGSALGDEEHKATTILHT</sequence>
<name>A0A7S2WIG8_9STRA</name>
<dbReference type="PROSITE" id="PS51032">
    <property type="entry name" value="AP2_ERF"/>
    <property type="match status" value="1"/>
</dbReference>
<dbReference type="InterPro" id="IPR001471">
    <property type="entry name" value="AP2/ERF_dom"/>
</dbReference>
<dbReference type="AlphaFoldDB" id="A0A7S2WIG8"/>
<dbReference type="EMBL" id="HBHK01016540">
    <property type="protein sequence ID" value="CAD9689746.1"/>
    <property type="molecule type" value="Transcribed_RNA"/>
</dbReference>
<feature type="region of interest" description="Disordered" evidence="6">
    <location>
        <begin position="333"/>
        <end position="364"/>
    </location>
</feature>
<organism evidence="8">
    <name type="scientific">Mucochytrium quahogii</name>
    <dbReference type="NCBI Taxonomy" id="96639"/>
    <lineage>
        <taxon>Eukaryota</taxon>
        <taxon>Sar</taxon>
        <taxon>Stramenopiles</taxon>
        <taxon>Bigyra</taxon>
        <taxon>Labyrinthulomycetes</taxon>
        <taxon>Thraustochytrida</taxon>
        <taxon>Thraustochytriidae</taxon>
        <taxon>Mucochytrium</taxon>
    </lineage>
</organism>
<dbReference type="GO" id="GO:0003677">
    <property type="term" value="F:DNA binding"/>
    <property type="evidence" value="ECO:0007669"/>
    <property type="project" value="UniProtKB-KW"/>
</dbReference>
<comment type="subcellular location">
    <subcellularLocation>
        <location evidence="1">Nucleus</location>
    </subcellularLocation>
</comment>
<dbReference type="Gene3D" id="3.30.730.10">
    <property type="entry name" value="AP2/ERF domain"/>
    <property type="match status" value="1"/>
</dbReference>
<proteinExistence type="predicted"/>
<dbReference type="SUPFAM" id="SSF54171">
    <property type="entry name" value="DNA-binding domain"/>
    <property type="match status" value="1"/>
</dbReference>
<evidence type="ECO:0000256" key="2">
    <source>
        <dbReference type="ARBA" id="ARBA00023015"/>
    </source>
</evidence>
<dbReference type="GO" id="GO:0005634">
    <property type="term" value="C:nucleus"/>
    <property type="evidence" value="ECO:0007669"/>
    <property type="project" value="UniProtKB-SubCell"/>
</dbReference>
<evidence type="ECO:0000256" key="1">
    <source>
        <dbReference type="ARBA" id="ARBA00004123"/>
    </source>
</evidence>
<evidence type="ECO:0000256" key="5">
    <source>
        <dbReference type="ARBA" id="ARBA00023242"/>
    </source>
</evidence>
<keyword evidence="2" id="KW-0805">Transcription regulation</keyword>
<reference evidence="8" key="1">
    <citation type="submission" date="2021-01" db="EMBL/GenBank/DDBJ databases">
        <authorList>
            <person name="Corre E."/>
            <person name="Pelletier E."/>
            <person name="Niang G."/>
            <person name="Scheremetjew M."/>
            <person name="Finn R."/>
            <person name="Kale V."/>
            <person name="Holt S."/>
            <person name="Cochrane G."/>
            <person name="Meng A."/>
            <person name="Brown T."/>
            <person name="Cohen L."/>
        </authorList>
    </citation>
    <scope>NUCLEOTIDE SEQUENCE</scope>
    <source>
        <strain evidence="8">NY070348D</strain>
    </source>
</reference>
<evidence type="ECO:0000256" key="4">
    <source>
        <dbReference type="ARBA" id="ARBA00023163"/>
    </source>
</evidence>
<keyword evidence="3" id="KW-0238">DNA-binding</keyword>
<dbReference type="InterPro" id="IPR036955">
    <property type="entry name" value="AP2/ERF_dom_sf"/>
</dbReference>
<keyword evidence="4" id="KW-0804">Transcription</keyword>
<keyword evidence="5" id="KW-0539">Nucleus</keyword>
<evidence type="ECO:0000256" key="3">
    <source>
        <dbReference type="ARBA" id="ARBA00023125"/>
    </source>
</evidence>
<protein>
    <recommendedName>
        <fullName evidence="7">AP2/ERF domain-containing protein</fullName>
    </recommendedName>
</protein>
<evidence type="ECO:0000313" key="8">
    <source>
        <dbReference type="EMBL" id="CAD9689746.1"/>
    </source>
</evidence>
<evidence type="ECO:0000259" key="7">
    <source>
        <dbReference type="PROSITE" id="PS51032"/>
    </source>
</evidence>
<dbReference type="InterPro" id="IPR016177">
    <property type="entry name" value="DNA-bd_dom_sf"/>
</dbReference>
<gene>
    <name evidence="8" type="ORF">QSP1433_LOCUS10354</name>
</gene>
<accession>A0A7S2WIG8</accession>
<evidence type="ECO:0000256" key="6">
    <source>
        <dbReference type="SAM" id="MobiDB-lite"/>
    </source>
</evidence>
<dbReference type="GO" id="GO:0003700">
    <property type="term" value="F:DNA-binding transcription factor activity"/>
    <property type="evidence" value="ECO:0007669"/>
    <property type="project" value="InterPro"/>
</dbReference>
<feature type="domain" description="AP2/ERF" evidence="7">
    <location>
        <begin position="195"/>
        <end position="253"/>
    </location>
</feature>